<name>A0A937W2X6_UNCTE</name>
<proteinExistence type="predicted"/>
<dbReference type="PANTHER" id="PTHR42685:SF22">
    <property type="entry name" value="CONDITIONED MEDIUM FACTOR RECEPTOR 1"/>
    <property type="match status" value="1"/>
</dbReference>
<comment type="caution">
    <text evidence="2">The sequence shown here is derived from an EMBL/GenBank/DDBJ whole genome shotgun (WGS) entry which is preliminary data.</text>
</comment>
<organism evidence="2 3">
    <name type="scientific">Tectimicrobiota bacterium</name>
    <dbReference type="NCBI Taxonomy" id="2528274"/>
    <lineage>
        <taxon>Bacteria</taxon>
        <taxon>Pseudomonadati</taxon>
        <taxon>Nitrospinota/Tectimicrobiota group</taxon>
        <taxon>Candidatus Tectimicrobiota</taxon>
    </lineage>
</organism>
<feature type="domain" description="FAD-binding" evidence="1">
    <location>
        <begin position="8"/>
        <end position="342"/>
    </location>
</feature>
<protein>
    <submittedName>
        <fullName evidence="2">NAD(P)/FAD-dependent oxidoreductase</fullName>
    </submittedName>
</protein>
<dbReference type="SUPFAM" id="SSF51905">
    <property type="entry name" value="FAD/NAD(P)-binding domain"/>
    <property type="match status" value="1"/>
</dbReference>
<evidence type="ECO:0000259" key="1">
    <source>
        <dbReference type="Pfam" id="PF01494"/>
    </source>
</evidence>
<accession>A0A937W2X6</accession>
<reference evidence="2" key="1">
    <citation type="submission" date="2019-03" db="EMBL/GenBank/DDBJ databases">
        <title>Lake Tanganyika Metagenome-Assembled Genomes (MAGs).</title>
        <authorList>
            <person name="Tran P."/>
        </authorList>
    </citation>
    <scope>NUCLEOTIDE SEQUENCE</scope>
    <source>
        <strain evidence="2">K_DeepCast_65m_m2_066</strain>
    </source>
</reference>
<dbReference type="EMBL" id="VGLS01000292">
    <property type="protein sequence ID" value="MBM3224287.1"/>
    <property type="molecule type" value="Genomic_DNA"/>
</dbReference>
<dbReference type="InterPro" id="IPR036188">
    <property type="entry name" value="FAD/NAD-bd_sf"/>
</dbReference>
<dbReference type="AlphaFoldDB" id="A0A937W2X6"/>
<gene>
    <name evidence="2" type="ORF">FJZ47_10840</name>
</gene>
<dbReference type="PRINTS" id="PR00420">
    <property type="entry name" value="RNGMNOXGNASE"/>
</dbReference>
<sequence>MRIRMGPDVLVVGAGPAGAAVSILLARQGHCVRLLDRATFPRDKACAEYLSPACTPILEHLGVLPAVLAAQPRHLQGMRVTDYRGRSCWGRFLQDGRAMTGLALPRRVLDNVLVQQAQREGVDVQTGFWVRQPLCERQRVCGIVGQRGRHRETLRARLVIAADGVYSTLARRLGLVRRVRWLQHTAFVTHYTGIAAVQPWGEMFLVPAGYIGLASVGEALVNVSVVLRAAYLKDRQSPTEHVVTETIQAHPELQQRFAQARRVTALLATGPMAQRTMRPQHDGILFIGDAAGFLDPFTGQGIYLALQSAMLAATAAHQALDEPHGATASLQHYVRAHRQVWQDKYRLSALIQLGLRMPWLANHVIVRLARRPALADTVVGVTGDLLSPKSVLSWRFAAQVLR</sequence>
<evidence type="ECO:0000313" key="2">
    <source>
        <dbReference type="EMBL" id="MBM3224287.1"/>
    </source>
</evidence>
<dbReference type="Pfam" id="PF01494">
    <property type="entry name" value="FAD_binding_3"/>
    <property type="match status" value="1"/>
</dbReference>
<evidence type="ECO:0000313" key="3">
    <source>
        <dbReference type="Proteomes" id="UP000712673"/>
    </source>
</evidence>
<dbReference type="Gene3D" id="3.50.50.60">
    <property type="entry name" value="FAD/NAD(P)-binding domain"/>
    <property type="match status" value="1"/>
</dbReference>
<dbReference type="PANTHER" id="PTHR42685">
    <property type="entry name" value="GERANYLGERANYL DIPHOSPHATE REDUCTASE"/>
    <property type="match status" value="1"/>
</dbReference>
<dbReference type="Proteomes" id="UP000712673">
    <property type="component" value="Unassembled WGS sequence"/>
</dbReference>
<dbReference type="GO" id="GO:0071949">
    <property type="term" value="F:FAD binding"/>
    <property type="evidence" value="ECO:0007669"/>
    <property type="project" value="InterPro"/>
</dbReference>
<dbReference type="InterPro" id="IPR050407">
    <property type="entry name" value="Geranylgeranyl_reductase"/>
</dbReference>
<dbReference type="InterPro" id="IPR002938">
    <property type="entry name" value="FAD-bd"/>
</dbReference>